<gene>
    <name evidence="2" type="ORF">AYP45_17885</name>
</gene>
<organism evidence="2 3">
    <name type="scientific">Candidatus Brocadia carolinensis</name>
    <dbReference type="NCBI Taxonomy" id="1004156"/>
    <lineage>
        <taxon>Bacteria</taxon>
        <taxon>Pseudomonadati</taxon>
        <taxon>Planctomycetota</taxon>
        <taxon>Candidatus Brocadiia</taxon>
        <taxon>Candidatus Brocadiales</taxon>
        <taxon>Candidatus Brocadiaceae</taxon>
        <taxon>Candidatus Brocadia</taxon>
    </lineage>
</organism>
<accession>A0A1V4AP56</accession>
<sequence length="76" mass="8455">MGKGLSPIFSLRRTIILGLLIGLSGVVIGFIPFVSSLEENIDLGLLFRGHRVVVWVILYFLEHTGKDFQSEILLVT</sequence>
<comment type="caution">
    <text evidence="2">The sequence shown here is derived from an EMBL/GenBank/DDBJ whole genome shotgun (WGS) entry which is preliminary data.</text>
</comment>
<feature type="transmembrane region" description="Helical" evidence="1">
    <location>
        <begin position="15"/>
        <end position="35"/>
    </location>
</feature>
<dbReference type="AlphaFoldDB" id="A0A1V4AP56"/>
<proteinExistence type="predicted"/>
<name>A0A1V4AP56_9BACT</name>
<protein>
    <submittedName>
        <fullName evidence="2">Uncharacterized protein</fullName>
    </submittedName>
</protein>
<keyword evidence="1" id="KW-1133">Transmembrane helix</keyword>
<evidence type="ECO:0000313" key="2">
    <source>
        <dbReference type="EMBL" id="OOP54899.1"/>
    </source>
</evidence>
<evidence type="ECO:0000256" key="1">
    <source>
        <dbReference type="SAM" id="Phobius"/>
    </source>
</evidence>
<dbReference type="EMBL" id="AYTS01000205">
    <property type="protein sequence ID" value="OOP54899.1"/>
    <property type="molecule type" value="Genomic_DNA"/>
</dbReference>
<keyword evidence="1" id="KW-0812">Transmembrane</keyword>
<evidence type="ECO:0000313" key="3">
    <source>
        <dbReference type="Proteomes" id="UP000189681"/>
    </source>
</evidence>
<keyword evidence="1" id="KW-0472">Membrane</keyword>
<reference evidence="2 3" key="1">
    <citation type="journal article" date="2017" name="Water Res.">
        <title>Discovery and metagenomic analysis of an anammox bacterial enrichment related to Candidatus "Brocadia caroliniensis" in a full-scale glycerol-fed nitritation-denitritation separate centrate treatment process.</title>
        <authorList>
            <person name="Park H."/>
            <person name="Brotto A.C."/>
            <person name="van Loosdrecht M.C."/>
            <person name="Chandran K."/>
        </authorList>
    </citation>
    <scope>NUCLEOTIDE SEQUENCE [LARGE SCALE GENOMIC DNA]</scope>
    <source>
        <strain evidence="2">26THWARD</strain>
    </source>
</reference>
<dbReference type="Proteomes" id="UP000189681">
    <property type="component" value="Unassembled WGS sequence"/>
</dbReference>